<dbReference type="KEGG" id="fls:GLV81_03985"/>
<dbReference type="InterPro" id="IPR036113">
    <property type="entry name" value="Asp/Glu-ADT_sf_sub_c"/>
</dbReference>
<dbReference type="SUPFAM" id="SSF141000">
    <property type="entry name" value="Glu-tRNAGln amidotransferase C subunit"/>
    <property type="match status" value="1"/>
</dbReference>
<accession>A0A6I6GY10</accession>
<dbReference type="EC" id="6.3.5.-" evidence="1"/>
<dbReference type="GO" id="GO:0006450">
    <property type="term" value="P:regulation of translational fidelity"/>
    <property type="evidence" value="ECO:0007669"/>
    <property type="project" value="InterPro"/>
</dbReference>
<evidence type="ECO:0000256" key="1">
    <source>
        <dbReference type="HAMAP-Rule" id="MF_00122"/>
    </source>
</evidence>
<comment type="catalytic activity">
    <reaction evidence="1">
        <text>L-aspartyl-tRNA(Asn) + L-glutamine + ATP + H2O = L-asparaginyl-tRNA(Asn) + L-glutamate + ADP + phosphate + 2 H(+)</text>
        <dbReference type="Rhea" id="RHEA:14513"/>
        <dbReference type="Rhea" id="RHEA-COMP:9674"/>
        <dbReference type="Rhea" id="RHEA-COMP:9677"/>
        <dbReference type="ChEBI" id="CHEBI:15377"/>
        <dbReference type="ChEBI" id="CHEBI:15378"/>
        <dbReference type="ChEBI" id="CHEBI:29985"/>
        <dbReference type="ChEBI" id="CHEBI:30616"/>
        <dbReference type="ChEBI" id="CHEBI:43474"/>
        <dbReference type="ChEBI" id="CHEBI:58359"/>
        <dbReference type="ChEBI" id="CHEBI:78515"/>
        <dbReference type="ChEBI" id="CHEBI:78516"/>
        <dbReference type="ChEBI" id="CHEBI:456216"/>
    </reaction>
</comment>
<comment type="similarity">
    <text evidence="1">Belongs to the GatC family.</text>
</comment>
<comment type="subunit">
    <text evidence="1">Heterotrimer of A, B and C subunits.</text>
</comment>
<organism evidence="2 3">
    <name type="scientific">Phnomibacter ginsenosidimutans</name>
    <dbReference type="NCBI Taxonomy" id="2676868"/>
    <lineage>
        <taxon>Bacteria</taxon>
        <taxon>Pseudomonadati</taxon>
        <taxon>Bacteroidota</taxon>
        <taxon>Chitinophagia</taxon>
        <taxon>Chitinophagales</taxon>
        <taxon>Chitinophagaceae</taxon>
        <taxon>Phnomibacter</taxon>
    </lineage>
</organism>
<comment type="function">
    <text evidence="1">Allows the formation of correctly charged Asn-tRNA(Asn) or Gln-tRNA(Gln) through the transamidation of misacylated Asp-tRNA(Asn) or Glu-tRNA(Gln) in organisms which lack either or both of asparaginyl-tRNA or glutaminyl-tRNA synthetases. The reaction takes place in the presence of glutamine and ATP through an activated phospho-Asp-tRNA(Asn) or phospho-Glu-tRNA(Gln).</text>
</comment>
<dbReference type="GO" id="GO:0070681">
    <property type="term" value="P:glutaminyl-tRNAGln biosynthesis via transamidation"/>
    <property type="evidence" value="ECO:0007669"/>
    <property type="project" value="TreeGrafter"/>
</dbReference>
<keyword evidence="3" id="KW-1185">Reference proteome</keyword>
<dbReference type="NCBIfam" id="TIGR00135">
    <property type="entry name" value="gatC"/>
    <property type="match status" value="1"/>
</dbReference>
<comment type="catalytic activity">
    <reaction evidence="1">
        <text>L-glutamyl-tRNA(Gln) + L-glutamine + ATP + H2O = L-glutaminyl-tRNA(Gln) + L-glutamate + ADP + phosphate + H(+)</text>
        <dbReference type="Rhea" id="RHEA:17521"/>
        <dbReference type="Rhea" id="RHEA-COMP:9681"/>
        <dbReference type="Rhea" id="RHEA-COMP:9684"/>
        <dbReference type="ChEBI" id="CHEBI:15377"/>
        <dbReference type="ChEBI" id="CHEBI:15378"/>
        <dbReference type="ChEBI" id="CHEBI:29985"/>
        <dbReference type="ChEBI" id="CHEBI:30616"/>
        <dbReference type="ChEBI" id="CHEBI:43474"/>
        <dbReference type="ChEBI" id="CHEBI:58359"/>
        <dbReference type="ChEBI" id="CHEBI:78520"/>
        <dbReference type="ChEBI" id="CHEBI:78521"/>
        <dbReference type="ChEBI" id="CHEBI:456216"/>
    </reaction>
</comment>
<keyword evidence="1" id="KW-0067">ATP-binding</keyword>
<keyword evidence="1" id="KW-0436">Ligase</keyword>
<dbReference type="Proteomes" id="UP000426027">
    <property type="component" value="Chromosome"/>
</dbReference>
<protein>
    <recommendedName>
        <fullName evidence="1">Aspartyl/glutamyl-tRNA(Asn/Gln) amidotransferase subunit C</fullName>
        <shortName evidence="1">Asp/Glu-ADT subunit C</shortName>
        <ecNumber evidence="1">6.3.5.-</ecNumber>
    </recommendedName>
</protein>
<keyword evidence="1" id="KW-0547">Nucleotide-binding</keyword>
<name>A0A6I6GY10_9BACT</name>
<dbReference type="Pfam" id="PF02686">
    <property type="entry name" value="GatC"/>
    <property type="match status" value="1"/>
</dbReference>
<dbReference type="InterPro" id="IPR003837">
    <property type="entry name" value="GatC"/>
</dbReference>
<dbReference type="HAMAP" id="MF_00122">
    <property type="entry name" value="GatC"/>
    <property type="match status" value="1"/>
</dbReference>
<dbReference type="GO" id="GO:0006412">
    <property type="term" value="P:translation"/>
    <property type="evidence" value="ECO:0007669"/>
    <property type="project" value="UniProtKB-UniRule"/>
</dbReference>
<dbReference type="PANTHER" id="PTHR15004:SF0">
    <property type="entry name" value="GLUTAMYL-TRNA(GLN) AMIDOTRANSFERASE SUBUNIT C, MITOCHONDRIAL"/>
    <property type="match status" value="1"/>
</dbReference>
<keyword evidence="2" id="KW-0808">Transferase</keyword>
<dbReference type="GO" id="GO:0005524">
    <property type="term" value="F:ATP binding"/>
    <property type="evidence" value="ECO:0007669"/>
    <property type="project" value="UniProtKB-KW"/>
</dbReference>
<sequence>MQVNEQLIDHLANLARLEFDPAAKQAMQADMEKIIGFVEKLNELDTTGVEPLRYMGEASNVYRQDVPGENLPVATALQNAPHKDESFFKVPKVIKRD</sequence>
<dbReference type="EMBL" id="CP046566">
    <property type="protein sequence ID" value="QGW29979.1"/>
    <property type="molecule type" value="Genomic_DNA"/>
</dbReference>
<dbReference type="Gene3D" id="1.10.20.60">
    <property type="entry name" value="Glu-tRNAGln amidotransferase C subunit, N-terminal domain"/>
    <property type="match status" value="1"/>
</dbReference>
<reference evidence="2 3" key="1">
    <citation type="submission" date="2019-11" db="EMBL/GenBank/DDBJ databases">
        <authorList>
            <person name="Im W.T."/>
        </authorList>
    </citation>
    <scope>NUCLEOTIDE SEQUENCE [LARGE SCALE GENOMIC DNA]</scope>
    <source>
        <strain evidence="2 3">SB-02</strain>
    </source>
</reference>
<dbReference type="AlphaFoldDB" id="A0A6I6GY10"/>
<dbReference type="PANTHER" id="PTHR15004">
    <property type="entry name" value="GLUTAMYL-TRNA(GLN) AMIDOTRANSFERASE SUBUNIT C, MITOCHONDRIAL"/>
    <property type="match status" value="1"/>
</dbReference>
<gene>
    <name evidence="1 2" type="primary">gatC</name>
    <name evidence="2" type="ORF">GLV81_03985</name>
</gene>
<keyword evidence="1" id="KW-0648">Protein biosynthesis</keyword>
<evidence type="ECO:0000313" key="2">
    <source>
        <dbReference type="EMBL" id="QGW29979.1"/>
    </source>
</evidence>
<evidence type="ECO:0000313" key="3">
    <source>
        <dbReference type="Proteomes" id="UP000426027"/>
    </source>
</evidence>
<dbReference type="GO" id="GO:0016740">
    <property type="term" value="F:transferase activity"/>
    <property type="evidence" value="ECO:0007669"/>
    <property type="project" value="UniProtKB-KW"/>
</dbReference>
<proteinExistence type="inferred from homology"/>
<dbReference type="GO" id="GO:0050567">
    <property type="term" value="F:glutaminyl-tRNA synthase (glutamine-hydrolyzing) activity"/>
    <property type="evidence" value="ECO:0007669"/>
    <property type="project" value="UniProtKB-UniRule"/>
</dbReference>